<dbReference type="SUPFAM" id="SSF141868">
    <property type="entry name" value="EAL domain-like"/>
    <property type="match status" value="1"/>
</dbReference>
<protein>
    <submittedName>
        <fullName evidence="11">EAL domain-containing protein</fullName>
    </submittedName>
</protein>
<dbReference type="PROSITE" id="PS50113">
    <property type="entry name" value="PAC"/>
    <property type="match status" value="2"/>
</dbReference>
<dbReference type="PROSITE" id="PS50887">
    <property type="entry name" value="GGDEF"/>
    <property type="match status" value="1"/>
</dbReference>
<comment type="caution">
    <text evidence="11">The sequence shown here is derived from an EMBL/GenBank/DDBJ whole genome shotgun (WGS) entry which is preliminary data.</text>
</comment>
<dbReference type="Pfam" id="PF01739">
    <property type="entry name" value="CheR"/>
    <property type="match status" value="1"/>
</dbReference>
<dbReference type="InterPro" id="IPR035909">
    <property type="entry name" value="CheB_C"/>
</dbReference>
<dbReference type="Gene3D" id="3.40.50.180">
    <property type="entry name" value="Methylesterase CheB, C-terminal domain"/>
    <property type="match status" value="1"/>
</dbReference>
<dbReference type="InterPro" id="IPR000673">
    <property type="entry name" value="Sig_transdc_resp-reg_Me-estase"/>
</dbReference>
<dbReference type="Pfam" id="PF01339">
    <property type="entry name" value="CheB_methylest"/>
    <property type="match status" value="1"/>
</dbReference>
<feature type="coiled-coil region" evidence="3">
    <location>
        <begin position="1007"/>
        <end position="1034"/>
    </location>
</feature>
<dbReference type="Pfam" id="PF00990">
    <property type="entry name" value="GGDEF"/>
    <property type="match status" value="1"/>
</dbReference>
<evidence type="ECO:0000259" key="9">
    <source>
        <dbReference type="PROSITE" id="PS50883"/>
    </source>
</evidence>
<dbReference type="STRING" id="626887.J057_02430"/>
<dbReference type="NCBIfam" id="TIGR00254">
    <property type="entry name" value="GGDEF"/>
    <property type="match status" value="1"/>
</dbReference>
<dbReference type="PATRIC" id="fig|626887.3.peg.463"/>
<evidence type="ECO:0000313" key="11">
    <source>
        <dbReference type="EMBL" id="ENO16530.1"/>
    </source>
</evidence>
<evidence type="ECO:0000259" key="10">
    <source>
        <dbReference type="PROSITE" id="PS50887"/>
    </source>
</evidence>
<feature type="domain" description="PAS" evidence="5">
    <location>
        <begin position="1030"/>
        <end position="1104"/>
    </location>
</feature>
<feature type="domain" description="CheB-type methylesterase" evidence="7">
    <location>
        <begin position="19"/>
        <end position="207"/>
    </location>
</feature>
<feature type="active site" evidence="2">
    <location>
        <position position="31"/>
    </location>
</feature>
<dbReference type="Pfam" id="PF03705">
    <property type="entry name" value="CheR_N"/>
    <property type="match status" value="1"/>
</dbReference>
<dbReference type="HOGENOM" id="CLU_000892_3_0_6"/>
<dbReference type="eggNOG" id="COG1352">
    <property type="taxonomic scope" value="Bacteria"/>
</dbReference>
<feature type="coiled-coil region" evidence="3">
    <location>
        <begin position="854"/>
        <end position="896"/>
    </location>
</feature>
<dbReference type="InterPro" id="IPR013655">
    <property type="entry name" value="PAS_fold_3"/>
</dbReference>
<keyword evidence="2" id="KW-0378">Hydrolase</keyword>
<evidence type="ECO:0000259" key="7">
    <source>
        <dbReference type="PROSITE" id="PS50122"/>
    </source>
</evidence>
<dbReference type="SUPFAM" id="SSF53335">
    <property type="entry name" value="S-adenosyl-L-methionine-dependent methyltransferases"/>
    <property type="match status" value="1"/>
</dbReference>
<dbReference type="SMART" id="SM00091">
    <property type="entry name" value="PAS"/>
    <property type="match status" value="3"/>
</dbReference>
<dbReference type="InterPro" id="IPR001610">
    <property type="entry name" value="PAC"/>
</dbReference>
<dbReference type="InterPro" id="IPR022642">
    <property type="entry name" value="CheR_C"/>
</dbReference>
<feature type="active site" evidence="2">
    <location>
        <position position="149"/>
    </location>
</feature>
<dbReference type="CDD" id="cd01948">
    <property type="entry name" value="EAL"/>
    <property type="match status" value="1"/>
</dbReference>
<dbReference type="Pfam" id="PF13596">
    <property type="entry name" value="PAS_10"/>
    <property type="match status" value="1"/>
</dbReference>
<dbReference type="InterPro" id="IPR001633">
    <property type="entry name" value="EAL_dom"/>
</dbReference>
<dbReference type="CDD" id="cd01949">
    <property type="entry name" value="GGDEF"/>
    <property type="match status" value="1"/>
</dbReference>
<dbReference type="PRINTS" id="PR00996">
    <property type="entry name" value="CHERMTFRASE"/>
</dbReference>
<dbReference type="InterPro" id="IPR000700">
    <property type="entry name" value="PAS-assoc_C"/>
</dbReference>
<dbReference type="InterPro" id="IPR043128">
    <property type="entry name" value="Rev_trsase/Diguanyl_cyclase"/>
</dbReference>
<dbReference type="InterPro" id="IPR000780">
    <property type="entry name" value="CheR_MeTrfase"/>
</dbReference>
<dbReference type="Gene3D" id="3.30.70.270">
    <property type="match status" value="1"/>
</dbReference>
<dbReference type="NCBIfam" id="TIGR00229">
    <property type="entry name" value="sensory_box"/>
    <property type="match status" value="2"/>
</dbReference>
<dbReference type="Gene3D" id="3.20.20.450">
    <property type="entry name" value="EAL domain"/>
    <property type="match status" value="1"/>
</dbReference>
<keyword evidence="3" id="KW-0175">Coiled coil</keyword>
<dbReference type="InterPro" id="IPR052155">
    <property type="entry name" value="Biofilm_reg_signaling"/>
</dbReference>
<keyword evidence="2" id="KW-0145">Chemotaxis</keyword>
<feature type="domain" description="EAL" evidence="9">
    <location>
        <begin position="1337"/>
        <end position="1593"/>
    </location>
</feature>
<accession>N6W1W7</accession>
<feature type="region of interest" description="Disordered" evidence="4">
    <location>
        <begin position="1581"/>
        <end position="1604"/>
    </location>
</feature>
<dbReference type="CDD" id="cd16434">
    <property type="entry name" value="CheB-CheR_fusion"/>
    <property type="match status" value="1"/>
</dbReference>
<feature type="active site" evidence="2">
    <location>
        <position position="58"/>
    </location>
</feature>
<evidence type="ECO:0000259" key="8">
    <source>
        <dbReference type="PROSITE" id="PS50123"/>
    </source>
</evidence>
<dbReference type="PROSITE" id="PS50122">
    <property type="entry name" value="CHEB"/>
    <property type="match status" value="1"/>
</dbReference>
<sequence>MDDQTQKQDVRSSANESEAQPTIPIVAIGASAGGIEPLQTFISKCTGDMGLAFVVIQHLPPSGDSALTEIPTNFSVMPVEAITDGMSVEADRVYVLPPNASLQLDGSVFRMQTLEARHPDLIINEFFTSLAQQQGERSFGVILSGAGTDGAEGARDIREAGGLVLTQDPDEAEFDGMPAAAIHAGASDAIVRAEQMPAALLDFIARQSRFPSEREDSTDRPLPNTIRKIIELISHNSPNDFTRYKEKTLARRIFRRMGMSQADNEDAYLKLLEQSEEERNLLYRDMLISVTGFFRDEASMAKLDQQILKPLVDSSEPDQSIRAWVPGCATGEEAYTLAIMLHERMRESGKRAKLQIFATDIDEDALRIARSGLYPDSIKSTLSSELLKRYFRREGDYYRVIKEIREEIVFAYQNVITSAPFSQLDLITCRNLLIYLKIDVQNQLMGLFHFALKDEGVLFLGTSETVGRKDDLFHLVDRRHRIYRRKPNDRQGINLPFSEGRPTNVTTQVPVSTPSLTTRSQRRPYRTRMGDRVQHLMLGRYAPPAVLVSKDGEALYFVGETSNYLRHPSGEPSHRLFDLARDNVKNKLRSLFRTAVEQQSHVESAPFFIGSSSPAKQLKLAITPLKINEATHYLIAFEPHRESPGAAEPRAEHPATTGKEAESALIEHLEEELHATRAELQATIDDLESSNQDLKVSHEEAVSMNEELQSTNEELETSKEELQSLNEEMSTVNTELQAKVDQLDQAYGDLDNLLRSITSATLFIDSSFHIRLFTPNCKQLFNLVDTDVGRPLDEIKFKVQDDYLLQDAATCLETLESLESEVTANGNYWHLRRISPYRTHEDRIDGVVITYTDITRLKNAQGELSEMAQTLERRVEEQTQEAREHLREQEKAVRERDVFFELSAVPFFVMGDDGYFSRLNPAWSRIFNWHLNELYERPYLDFIHAEDLENFRADLKAVRDNRESANTPARFCARDGSYHWLEWEIQRGENETMLGVVRDVSERVQSAHAVQRAQEELEKQVRQRTQQLQAEKELAHVTLMSIGEALITTDIHGRVTSMNPVAERLTGHSASESLNRDINEVLELRNEDTDERLEEPVSTALVENRTVAVPEPALLVRKDGASIHVDASVSPVYNNKGDLLGAVAVFFDVSYARELTKRVRHRACHDDLTGLVNRGEFENRLATVVASARDDGKVHALLFMDLDRFKIVNDTCGHLAGDELLRQIAGELQVHVRQRDTLARMGGDEFALILENCNAEQVFRVADDMLAFMHNFRFTWEDKTFQVGMSIGIALIDEHAASVRQVVHNADNACYMAKEGGRDRAYIFNQENEDDLHHKTYMYWVTKVSQALEDDDIELVAQPIVALEDGQTRGNHFEVLSRLKGDEGETIPPSKFINAAERYNLMPRLDRHVVRKVFQWLSENPAIIESLDICSINLSVSTLGDDRFPDFLNDLRKQYHVPSHKVCFEITETMAIRNLTKTIELANEFRKQGFLFSLDDFGSGFASYHYLRQLPVDFLKIDGEFVRKIVEDPMDEAMVRSMNEIGHIMGKKTIAEFVETQAVFDKLKEIGVDYVQGFAIGRPDDLENEGKKDNGAGAGAGNTVGDSA</sequence>
<feature type="compositionally biased region" description="Basic and acidic residues" evidence="4">
    <location>
        <begin position="1"/>
        <end position="10"/>
    </location>
</feature>
<feature type="domain" description="PAS" evidence="5">
    <location>
        <begin position="906"/>
        <end position="962"/>
    </location>
</feature>
<reference evidence="11 12" key="1">
    <citation type="journal article" date="2013" name="Genome Announc.">
        <title>Genome Sequence of the Polycyclic Aromatic Hydrocarbon-Degrading Bacterium Strain Marinobacter nanhaiticus D15-8WT.</title>
        <authorList>
            <person name="Cui Z."/>
            <person name="Gao W."/>
            <person name="Li Q."/>
            <person name="Xu G."/>
            <person name="Zheng L."/>
        </authorList>
    </citation>
    <scope>NUCLEOTIDE SEQUENCE [LARGE SCALE GENOMIC DNA]</scope>
    <source>
        <strain evidence="11 12">D15-8W</strain>
    </source>
</reference>
<dbReference type="InterPro" id="IPR035965">
    <property type="entry name" value="PAS-like_dom_sf"/>
</dbReference>
<feature type="domain" description="PAC" evidence="6">
    <location>
        <begin position="813"/>
        <end position="866"/>
    </location>
</feature>
<evidence type="ECO:0000256" key="1">
    <source>
        <dbReference type="ARBA" id="ARBA00001946"/>
    </source>
</evidence>
<dbReference type="RefSeq" id="WP_004583040.1">
    <property type="nucleotide sequence ID" value="NZ_AP028878.1"/>
</dbReference>
<dbReference type="Pfam" id="PF00563">
    <property type="entry name" value="EAL"/>
    <property type="match status" value="1"/>
</dbReference>
<dbReference type="InterPro" id="IPR029063">
    <property type="entry name" value="SAM-dependent_MTases_sf"/>
</dbReference>
<evidence type="ECO:0000259" key="5">
    <source>
        <dbReference type="PROSITE" id="PS50112"/>
    </source>
</evidence>
<dbReference type="SUPFAM" id="SSF55785">
    <property type="entry name" value="PYP-like sensor domain (PAS domain)"/>
    <property type="match status" value="3"/>
</dbReference>
<dbReference type="SMART" id="SM00052">
    <property type="entry name" value="EAL"/>
    <property type="match status" value="1"/>
</dbReference>
<dbReference type="SMART" id="SM00267">
    <property type="entry name" value="GGDEF"/>
    <property type="match status" value="1"/>
</dbReference>
<comment type="cofactor">
    <cofactor evidence="1">
        <name>Mg(2+)</name>
        <dbReference type="ChEBI" id="CHEBI:18420"/>
    </cofactor>
</comment>
<evidence type="ECO:0000256" key="3">
    <source>
        <dbReference type="SAM" id="Coils"/>
    </source>
</evidence>
<dbReference type="PANTHER" id="PTHR44757">
    <property type="entry name" value="DIGUANYLATE CYCLASE DGCP"/>
    <property type="match status" value="1"/>
</dbReference>
<evidence type="ECO:0000259" key="6">
    <source>
        <dbReference type="PROSITE" id="PS50113"/>
    </source>
</evidence>
<dbReference type="FunFam" id="3.30.70.270:FF:000001">
    <property type="entry name" value="Diguanylate cyclase domain protein"/>
    <property type="match status" value="1"/>
</dbReference>
<dbReference type="SMART" id="SM00086">
    <property type="entry name" value="PAC"/>
    <property type="match status" value="2"/>
</dbReference>
<dbReference type="OrthoDB" id="9816309at2"/>
<feature type="domain" description="CheR-type methyltransferase" evidence="8">
    <location>
        <begin position="226"/>
        <end position="488"/>
    </location>
</feature>
<dbReference type="EMBL" id="APLQ01000010">
    <property type="protein sequence ID" value="ENO16530.1"/>
    <property type="molecule type" value="Genomic_DNA"/>
</dbReference>
<dbReference type="Pfam" id="PF08447">
    <property type="entry name" value="PAS_3"/>
    <property type="match status" value="1"/>
</dbReference>
<dbReference type="PROSITE" id="PS50883">
    <property type="entry name" value="EAL"/>
    <property type="match status" value="1"/>
</dbReference>
<dbReference type="InterPro" id="IPR000160">
    <property type="entry name" value="GGDEF_dom"/>
</dbReference>
<dbReference type="Gene3D" id="3.30.450.20">
    <property type="entry name" value="PAS domain"/>
    <property type="match status" value="3"/>
</dbReference>
<dbReference type="InterPro" id="IPR029787">
    <property type="entry name" value="Nucleotide_cyclase"/>
</dbReference>
<feature type="region of interest" description="Disordered" evidence="4">
    <location>
        <begin position="492"/>
        <end position="524"/>
    </location>
</feature>
<dbReference type="InterPro" id="IPR035919">
    <property type="entry name" value="EAL_sf"/>
</dbReference>
<dbReference type="GO" id="GO:0008984">
    <property type="term" value="F:protein-glutamate methylesterase activity"/>
    <property type="evidence" value="ECO:0007669"/>
    <property type="project" value="InterPro"/>
</dbReference>
<dbReference type="GO" id="GO:0008757">
    <property type="term" value="F:S-adenosylmethionine-dependent methyltransferase activity"/>
    <property type="evidence" value="ECO:0007669"/>
    <property type="project" value="InterPro"/>
</dbReference>
<feature type="region of interest" description="Disordered" evidence="4">
    <location>
        <begin position="641"/>
        <end position="660"/>
    </location>
</feature>
<evidence type="ECO:0000313" key="12">
    <source>
        <dbReference type="Proteomes" id="UP000013165"/>
    </source>
</evidence>
<feature type="compositionally biased region" description="Polar residues" evidence="4">
    <location>
        <begin position="501"/>
        <end position="519"/>
    </location>
</feature>
<dbReference type="CDD" id="cd00130">
    <property type="entry name" value="PAS"/>
    <property type="match status" value="2"/>
</dbReference>
<proteinExistence type="predicted"/>
<dbReference type="SUPFAM" id="SSF52738">
    <property type="entry name" value="Methylesterase CheB, C-terminal domain"/>
    <property type="match status" value="1"/>
</dbReference>
<dbReference type="Pfam" id="PF13426">
    <property type="entry name" value="PAS_9"/>
    <property type="match status" value="1"/>
</dbReference>
<evidence type="ECO:0000256" key="2">
    <source>
        <dbReference type="PROSITE-ProRule" id="PRU00050"/>
    </source>
</evidence>
<feature type="region of interest" description="Disordered" evidence="4">
    <location>
        <begin position="1"/>
        <end position="22"/>
    </location>
</feature>
<dbReference type="PROSITE" id="PS50112">
    <property type="entry name" value="PAS"/>
    <property type="match status" value="2"/>
</dbReference>
<dbReference type="GO" id="GO:0006935">
    <property type="term" value="P:chemotaxis"/>
    <property type="evidence" value="ECO:0007669"/>
    <property type="project" value="UniProtKB-UniRule"/>
</dbReference>
<organism evidence="11 12">
    <name type="scientific">Marinobacter nanhaiticus D15-8W</name>
    <dbReference type="NCBI Taxonomy" id="626887"/>
    <lineage>
        <taxon>Bacteria</taxon>
        <taxon>Pseudomonadati</taxon>
        <taxon>Pseudomonadota</taxon>
        <taxon>Gammaproteobacteria</taxon>
        <taxon>Pseudomonadales</taxon>
        <taxon>Marinobacteraceae</taxon>
        <taxon>Marinobacter</taxon>
    </lineage>
</organism>
<feature type="domain" description="PAC" evidence="6">
    <location>
        <begin position="1109"/>
        <end position="1161"/>
    </location>
</feature>
<dbReference type="Gene3D" id="3.40.50.150">
    <property type="entry name" value="Vaccinia Virus protein VP39"/>
    <property type="match status" value="1"/>
</dbReference>
<dbReference type="eggNOG" id="COG5001">
    <property type="taxonomic scope" value="Bacteria"/>
</dbReference>
<keyword evidence="12" id="KW-1185">Reference proteome</keyword>
<dbReference type="SUPFAM" id="SSF55073">
    <property type="entry name" value="Nucleotide cyclase"/>
    <property type="match status" value="1"/>
</dbReference>
<dbReference type="InterPro" id="IPR000014">
    <property type="entry name" value="PAS"/>
</dbReference>
<feature type="domain" description="GGDEF" evidence="10">
    <location>
        <begin position="1193"/>
        <end position="1326"/>
    </location>
</feature>
<evidence type="ECO:0000256" key="4">
    <source>
        <dbReference type="SAM" id="MobiDB-lite"/>
    </source>
</evidence>
<dbReference type="SUPFAM" id="SSF47757">
    <property type="entry name" value="Chemotaxis receptor methyltransferase CheR, N-terminal domain"/>
    <property type="match status" value="1"/>
</dbReference>
<gene>
    <name evidence="11" type="ORF">J057_02430</name>
</gene>
<name>N6W1W7_9GAMM</name>
<dbReference type="InterPro" id="IPR022641">
    <property type="entry name" value="CheR_N"/>
</dbReference>
<dbReference type="SMART" id="SM00138">
    <property type="entry name" value="MeTrc"/>
    <property type="match status" value="1"/>
</dbReference>
<dbReference type="GO" id="GO:0000156">
    <property type="term" value="F:phosphorelay response regulator activity"/>
    <property type="evidence" value="ECO:0007669"/>
    <property type="project" value="InterPro"/>
</dbReference>
<feature type="compositionally biased region" description="Polar residues" evidence="4">
    <location>
        <begin position="11"/>
        <end position="20"/>
    </location>
</feature>
<dbReference type="PROSITE" id="PS50123">
    <property type="entry name" value="CHER"/>
    <property type="match status" value="1"/>
</dbReference>
<dbReference type="GO" id="GO:0005737">
    <property type="term" value="C:cytoplasm"/>
    <property type="evidence" value="ECO:0007669"/>
    <property type="project" value="InterPro"/>
</dbReference>
<dbReference type="Proteomes" id="UP000013165">
    <property type="component" value="Unassembled WGS sequence"/>
</dbReference>
<feature type="compositionally biased region" description="Basic and acidic residues" evidence="4">
    <location>
        <begin position="1581"/>
        <end position="1590"/>
    </location>
</feature>
<dbReference type="PANTHER" id="PTHR44757:SF4">
    <property type="entry name" value="DIGUANYLATE CYCLASE DGCE-RELATED"/>
    <property type="match status" value="1"/>
</dbReference>